<proteinExistence type="predicted"/>
<feature type="compositionally biased region" description="Basic and acidic residues" evidence="4">
    <location>
        <begin position="103"/>
        <end position="120"/>
    </location>
</feature>
<sequence length="1148" mass="123745">MLGNTTTAKAAKQRGSLTGRLRYSHSLMKKRKPGVLKIRFWHRNTATESAILKLELVELRHHVTRKPVRELWLSSTATSSSSSATGSDVKQAISRAKQSHTSLVDKRRQEKRADGSPSQDFDHEEWARAVVDLNNVAVNFSYILQFKVSSADLKTRGEIAVRNISMSRSCFYGVLSFESCGRTGSFGPTQEDCDKFYGQRELVIVRERQNDPLKGAQSWTVPETMTYRVQALGSRGGEGVYPSTDMRKTRGASVTAKFAFTKGDHLLFLVGQLGESACKIGRGPDNLLPSFCPSSRSAIPVKGGGGGGGGATVVYRISGNTTTVMMVAGGGGGLPFLSPDLTWLNVESSTVPYDLSTEGFSTLMAKVEADSFLIGPMEGRGPCSLSIHNNVSWAARGGFGRGGGACISGGHGGGADLNVDSSDLEIPEVGRPGRSYTHASALYSAVTPDIHTGSGFVEIMSVTDCACDFRCVWLGQEVDTPSCICPYGKRLDQDNFSCLEIPVEVGGNNNGQLLIPLIIGACLVVLLVFILVCLYKKRSALHSRRSASSMEKIGTFLCPCLKFPRRPMGLSAHILPQLQQPPTVMRVNPNYDIVDTKPAEQGLIEIPRKNIKLTGELGQGAFGEVYSGLLSNVPMVDGDLPVAVKTLPPVCTEQTESDFHMEAVIVSQFNHPNIVKFIGVCFSHHPHYIVLELLEGGDLKTFLRAARPKQDQPSSLTVLDLLRLSLDVARGCQHLEEKRFIHRDIAARNCLLTTKGPNRTAKIADFGMARDIYRSDYYKKAGRAMLPVKWMPPEAFLDGVFTTKTDVWSFGILLWEVFSLGHMPYPGCSNEEVMTLVTQGGRLDPPDSCSLAVLSIMIACWSSVPEERPTFSAIISSLEKSLQSSRGLPVIYAPPTISAGGFRLHSGRPSPNSPFLGPGTVLGSDLTSSCGESLGRLPVTGGDGYLAPLLRSQQQPQVHQQQNSRPISGGSTAQRSGFPHNHRAKSRGRPSQSLFSTPSTTDSLFQTSSQTSGGSYNTGTGGSVFLDCVGGSGTSPQPSKNRAFKTARVFYKPGAATNSGDNRDAGSDPASQALLHDKSQDDNCCPHCSSTQTKASSPCEHCQQAEDDGEEENLKQGLPTGAASVALPPLERAQSKKVCYTHLPRPSV</sequence>
<dbReference type="GO" id="GO:0045664">
    <property type="term" value="P:regulation of neuron differentiation"/>
    <property type="evidence" value="ECO:0007669"/>
    <property type="project" value="TreeGrafter"/>
</dbReference>
<evidence type="ECO:0000259" key="6">
    <source>
        <dbReference type="PROSITE" id="PS50011"/>
    </source>
</evidence>
<reference evidence="7 8" key="1">
    <citation type="journal article" date="2021" name="Elife">
        <title>Chloroplast acquisition without the gene transfer in kleptoplastic sea slugs, Plakobranchus ocellatus.</title>
        <authorList>
            <person name="Maeda T."/>
            <person name="Takahashi S."/>
            <person name="Yoshida T."/>
            <person name="Shimamura S."/>
            <person name="Takaki Y."/>
            <person name="Nagai Y."/>
            <person name="Toyoda A."/>
            <person name="Suzuki Y."/>
            <person name="Arimoto A."/>
            <person name="Ishii H."/>
            <person name="Satoh N."/>
            <person name="Nishiyama T."/>
            <person name="Hasebe M."/>
            <person name="Maruyama T."/>
            <person name="Minagawa J."/>
            <person name="Obokata J."/>
            <person name="Shigenobu S."/>
        </authorList>
    </citation>
    <scope>NUCLEOTIDE SEQUENCE [LARGE SCALE GENOMIC DNA]</scope>
</reference>
<dbReference type="Gene3D" id="1.10.510.10">
    <property type="entry name" value="Transferase(Phosphotransferase) domain 1"/>
    <property type="match status" value="1"/>
</dbReference>
<feature type="compositionally biased region" description="Low complexity" evidence="4">
    <location>
        <begin position="78"/>
        <end position="87"/>
    </location>
</feature>
<accession>A0AAV3YHY1</accession>
<organism evidence="7 8">
    <name type="scientific">Plakobranchus ocellatus</name>
    <dbReference type="NCBI Taxonomy" id="259542"/>
    <lineage>
        <taxon>Eukaryota</taxon>
        <taxon>Metazoa</taxon>
        <taxon>Spiralia</taxon>
        <taxon>Lophotrochozoa</taxon>
        <taxon>Mollusca</taxon>
        <taxon>Gastropoda</taxon>
        <taxon>Heterobranchia</taxon>
        <taxon>Euthyneura</taxon>
        <taxon>Panpulmonata</taxon>
        <taxon>Sacoglossa</taxon>
        <taxon>Placobranchoidea</taxon>
        <taxon>Plakobranchidae</taxon>
        <taxon>Plakobranchus</taxon>
    </lineage>
</organism>
<dbReference type="InterPro" id="IPR050122">
    <property type="entry name" value="RTK"/>
</dbReference>
<dbReference type="InterPro" id="IPR017441">
    <property type="entry name" value="Protein_kinase_ATP_BS"/>
</dbReference>
<evidence type="ECO:0000256" key="3">
    <source>
        <dbReference type="PROSITE-ProRule" id="PRU10141"/>
    </source>
</evidence>
<feature type="region of interest" description="Disordered" evidence="4">
    <location>
        <begin position="1089"/>
        <end position="1127"/>
    </location>
</feature>
<keyword evidence="5" id="KW-0472">Membrane</keyword>
<dbReference type="GO" id="GO:0007169">
    <property type="term" value="P:cell surface receptor protein tyrosine kinase signaling pathway"/>
    <property type="evidence" value="ECO:0007669"/>
    <property type="project" value="TreeGrafter"/>
</dbReference>
<dbReference type="GO" id="GO:0043235">
    <property type="term" value="C:receptor complex"/>
    <property type="evidence" value="ECO:0007669"/>
    <property type="project" value="TreeGrafter"/>
</dbReference>
<evidence type="ECO:0000256" key="5">
    <source>
        <dbReference type="SAM" id="Phobius"/>
    </source>
</evidence>
<evidence type="ECO:0000256" key="1">
    <source>
        <dbReference type="ARBA" id="ARBA00004167"/>
    </source>
</evidence>
<dbReference type="PRINTS" id="PR00109">
    <property type="entry name" value="TYRKINASE"/>
</dbReference>
<evidence type="ECO:0000313" key="7">
    <source>
        <dbReference type="EMBL" id="GFN82349.1"/>
    </source>
</evidence>
<dbReference type="InterPro" id="IPR001245">
    <property type="entry name" value="Ser-Thr/Tyr_kinase_cat_dom"/>
</dbReference>
<dbReference type="PROSITE" id="PS50011">
    <property type="entry name" value="PROTEIN_KINASE_DOM"/>
    <property type="match status" value="1"/>
</dbReference>
<dbReference type="PROSITE" id="PS00107">
    <property type="entry name" value="PROTEIN_KINASE_ATP"/>
    <property type="match status" value="1"/>
</dbReference>
<keyword evidence="5" id="KW-1133">Transmembrane helix</keyword>
<dbReference type="InterPro" id="IPR000719">
    <property type="entry name" value="Prot_kinase_dom"/>
</dbReference>
<feature type="compositionally biased region" description="Low complexity" evidence="4">
    <location>
        <begin position="1007"/>
        <end position="1017"/>
    </location>
</feature>
<dbReference type="InterPro" id="IPR011009">
    <property type="entry name" value="Kinase-like_dom_sf"/>
</dbReference>
<dbReference type="EMBL" id="BLXT01000977">
    <property type="protein sequence ID" value="GFN82349.1"/>
    <property type="molecule type" value="Genomic_DNA"/>
</dbReference>
<feature type="transmembrane region" description="Helical" evidence="5">
    <location>
        <begin position="513"/>
        <end position="535"/>
    </location>
</feature>
<dbReference type="InterPro" id="IPR020635">
    <property type="entry name" value="Tyr_kinase_cat_dom"/>
</dbReference>
<dbReference type="PANTHER" id="PTHR24416:SF604">
    <property type="entry name" value="RECEPTOR PROTEIN-TYROSINE KINASE"/>
    <property type="match status" value="1"/>
</dbReference>
<dbReference type="SUPFAM" id="SSF56112">
    <property type="entry name" value="Protein kinase-like (PK-like)"/>
    <property type="match status" value="1"/>
</dbReference>
<keyword evidence="3" id="KW-0547">Nucleotide-binding</keyword>
<dbReference type="GO" id="GO:0005524">
    <property type="term" value="F:ATP binding"/>
    <property type="evidence" value="ECO:0007669"/>
    <property type="project" value="UniProtKB-UniRule"/>
</dbReference>
<dbReference type="PROSITE" id="PS00109">
    <property type="entry name" value="PROTEIN_KINASE_TYR"/>
    <property type="match status" value="1"/>
</dbReference>
<feature type="compositionally biased region" description="Low complexity" evidence="4">
    <location>
        <begin position="953"/>
        <end position="962"/>
    </location>
</feature>
<keyword evidence="3" id="KW-0067">ATP-binding</keyword>
<dbReference type="Proteomes" id="UP000735302">
    <property type="component" value="Unassembled WGS sequence"/>
</dbReference>
<evidence type="ECO:0000256" key="2">
    <source>
        <dbReference type="ARBA" id="ARBA00051243"/>
    </source>
</evidence>
<feature type="region of interest" description="Disordered" evidence="4">
    <location>
        <begin position="78"/>
        <end position="120"/>
    </location>
</feature>
<dbReference type="AlphaFoldDB" id="A0AAV3YHY1"/>
<dbReference type="GO" id="GO:0004714">
    <property type="term" value="F:transmembrane receptor protein tyrosine kinase activity"/>
    <property type="evidence" value="ECO:0007669"/>
    <property type="project" value="UniProtKB-EC"/>
</dbReference>
<dbReference type="Pfam" id="PF07714">
    <property type="entry name" value="PK_Tyr_Ser-Thr"/>
    <property type="match status" value="1"/>
</dbReference>
<dbReference type="GO" id="GO:0005886">
    <property type="term" value="C:plasma membrane"/>
    <property type="evidence" value="ECO:0007669"/>
    <property type="project" value="TreeGrafter"/>
</dbReference>
<dbReference type="SMART" id="SM00219">
    <property type="entry name" value="TyrKc"/>
    <property type="match status" value="1"/>
</dbReference>
<dbReference type="InterPro" id="IPR008266">
    <property type="entry name" value="Tyr_kinase_AS"/>
</dbReference>
<keyword evidence="8" id="KW-1185">Reference proteome</keyword>
<dbReference type="PANTHER" id="PTHR24416">
    <property type="entry name" value="TYROSINE-PROTEIN KINASE RECEPTOR"/>
    <property type="match status" value="1"/>
</dbReference>
<feature type="region of interest" description="Disordered" evidence="4">
    <location>
        <begin position="953"/>
        <end position="1017"/>
    </location>
</feature>
<keyword evidence="5" id="KW-0812">Transmembrane</keyword>
<feature type="binding site" evidence="3">
    <location>
        <position position="645"/>
    </location>
    <ligand>
        <name>ATP</name>
        <dbReference type="ChEBI" id="CHEBI:30616"/>
    </ligand>
</feature>
<comment type="subcellular location">
    <subcellularLocation>
        <location evidence="1">Membrane</location>
        <topology evidence="1">Single-pass membrane protein</topology>
    </subcellularLocation>
</comment>
<feature type="compositionally biased region" description="Polar residues" evidence="4">
    <location>
        <begin position="989"/>
        <end position="1006"/>
    </location>
</feature>
<protein>
    <recommendedName>
        <fullName evidence="6">Protein kinase domain-containing protein</fullName>
    </recommendedName>
</protein>
<name>A0AAV3YHY1_9GAST</name>
<comment type="catalytic activity">
    <reaction evidence="2">
        <text>L-tyrosyl-[protein] + ATP = O-phospho-L-tyrosyl-[protein] + ADP + H(+)</text>
        <dbReference type="Rhea" id="RHEA:10596"/>
        <dbReference type="Rhea" id="RHEA-COMP:10136"/>
        <dbReference type="Rhea" id="RHEA-COMP:20101"/>
        <dbReference type="ChEBI" id="CHEBI:15378"/>
        <dbReference type="ChEBI" id="CHEBI:30616"/>
        <dbReference type="ChEBI" id="CHEBI:46858"/>
        <dbReference type="ChEBI" id="CHEBI:61978"/>
        <dbReference type="ChEBI" id="CHEBI:456216"/>
        <dbReference type="EC" id="2.7.10.1"/>
    </reaction>
</comment>
<feature type="compositionally biased region" description="Polar residues" evidence="4">
    <location>
        <begin position="963"/>
        <end position="975"/>
    </location>
</feature>
<evidence type="ECO:0000256" key="4">
    <source>
        <dbReference type="SAM" id="MobiDB-lite"/>
    </source>
</evidence>
<dbReference type="Gene3D" id="3.30.200.20">
    <property type="entry name" value="Phosphorylase Kinase, domain 1"/>
    <property type="match status" value="1"/>
</dbReference>
<comment type="caution">
    <text evidence="7">The sequence shown here is derived from an EMBL/GenBank/DDBJ whole genome shotgun (WGS) entry which is preliminary data.</text>
</comment>
<dbReference type="FunFam" id="1.10.510.10:FF:000113">
    <property type="entry name" value="Tyrosine-protein kinase receptor"/>
    <property type="match status" value="1"/>
</dbReference>
<gene>
    <name evidence="7" type="ORF">PoB_000885500</name>
</gene>
<evidence type="ECO:0000313" key="8">
    <source>
        <dbReference type="Proteomes" id="UP000735302"/>
    </source>
</evidence>
<feature type="domain" description="Protein kinase" evidence="6">
    <location>
        <begin position="611"/>
        <end position="882"/>
    </location>
</feature>